<reference evidence="4" key="1">
    <citation type="journal article" date="2021" name="Genome Biol. Evol.">
        <title>A High-Quality Reference Genome for a Parasitic Bivalve with Doubly Uniparental Inheritance (Bivalvia: Unionida).</title>
        <authorList>
            <person name="Smith C.H."/>
        </authorList>
    </citation>
    <scope>NUCLEOTIDE SEQUENCE</scope>
    <source>
        <strain evidence="4">CHS0354</strain>
    </source>
</reference>
<dbReference type="InterPro" id="IPR002110">
    <property type="entry name" value="Ankyrin_rpt"/>
</dbReference>
<gene>
    <name evidence="4" type="ORF">CHS0354_030178</name>
</gene>
<feature type="repeat" description="ANK" evidence="3">
    <location>
        <begin position="39"/>
        <end position="71"/>
    </location>
</feature>
<proteinExistence type="predicted"/>
<dbReference type="Proteomes" id="UP001195483">
    <property type="component" value="Unassembled WGS sequence"/>
</dbReference>
<evidence type="ECO:0000256" key="3">
    <source>
        <dbReference type="PROSITE-ProRule" id="PRU00023"/>
    </source>
</evidence>
<sequence length="247" mass="27998">MLKQSRDANLLCTLIQRGEISDVHVLHEAGVDVTAADDNGESALHISVGLQSLTITNELLESGADVNARNQNGQMPLHLAASRGYLDLVYMLIQADSDINLKTWYSEMTPLHMAALKGHYDTVKLLLEHGADANSLDMIGKTPSVYAASIKIKELIEHHMERREVQRPLLRAHNRGKIPHQRTSKAYRMEGIKVETTETNMTAKNQTAHWKHDSRAEEKKGIQIKTMKTNMRTMKERYSKKYNKKMK</sequence>
<dbReference type="PANTHER" id="PTHR24171:SF9">
    <property type="entry name" value="ANKYRIN REPEAT DOMAIN-CONTAINING PROTEIN 39"/>
    <property type="match status" value="1"/>
</dbReference>
<evidence type="ECO:0000313" key="4">
    <source>
        <dbReference type="EMBL" id="KAK3597628.1"/>
    </source>
</evidence>
<keyword evidence="2 3" id="KW-0040">ANK repeat</keyword>
<dbReference type="PANTHER" id="PTHR24171">
    <property type="entry name" value="ANKYRIN REPEAT DOMAIN-CONTAINING PROTEIN 39-RELATED"/>
    <property type="match status" value="1"/>
</dbReference>
<dbReference type="Pfam" id="PF00023">
    <property type="entry name" value="Ank"/>
    <property type="match status" value="1"/>
</dbReference>
<evidence type="ECO:0000256" key="2">
    <source>
        <dbReference type="ARBA" id="ARBA00023043"/>
    </source>
</evidence>
<accession>A0AAE0W0L3</accession>
<dbReference type="PROSITE" id="PS50297">
    <property type="entry name" value="ANK_REP_REGION"/>
    <property type="match status" value="3"/>
</dbReference>
<dbReference type="EMBL" id="JAEAOA010001797">
    <property type="protein sequence ID" value="KAK3597628.1"/>
    <property type="molecule type" value="Genomic_DNA"/>
</dbReference>
<feature type="repeat" description="ANK" evidence="3">
    <location>
        <begin position="106"/>
        <end position="138"/>
    </location>
</feature>
<dbReference type="SUPFAM" id="SSF48403">
    <property type="entry name" value="Ankyrin repeat"/>
    <property type="match status" value="1"/>
</dbReference>
<keyword evidence="5" id="KW-1185">Reference proteome</keyword>
<dbReference type="PROSITE" id="PS50088">
    <property type="entry name" value="ANK_REPEAT"/>
    <property type="match status" value="3"/>
</dbReference>
<name>A0AAE0W0L3_9BIVA</name>
<comment type="caution">
    <text evidence="4">The sequence shown here is derived from an EMBL/GenBank/DDBJ whole genome shotgun (WGS) entry which is preliminary data.</text>
</comment>
<reference evidence="4" key="2">
    <citation type="journal article" date="2021" name="Genome Biol. Evol.">
        <title>Developing a high-quality reference genome for a parasitic bivalve with doubly uniparental inheritance (Bivalvia: Unionida).</title>
        <authorList>
            <person name="Smith C.H."/>
        </authorList>
    </citation>
    <scope>NUCLEOTIDE SEQUENCE</scope>
    <source>
        <strain evidence="4">CHS0354</strain>
        <tissue evidence="4">Mantle</tissue>
    </source>
</reference>
<dbReference type="InterPro" id="IPR036770">
    <property type="entry name" value="Ankyrin_rpt-contain_sf"/>
</dbReference>
<organism evidence="4 5">
    <name type="scientific">Potamilus streckersoni</name>
    <dbReference type="NCBI Taxonomy" id="2493646"/>
    <lineage>
        <taxon>Eukaryota</taxon>
        <taxon>Metazoa</taxon>
        <taxon>Spiralia</taxon>
        <taxon>Lophotrochozoa</taxon>
        <taxon>Mollusca</taxon>
        <taxon>Bivalvia</taxon>
        <taxon>Autobranchia</taxon>
        <taxon>Heteroconchia</taxon>
        <taxon>Palaeoheterodonta</taxon>
        <taxon>Unionida</taxon>
        <taxon>Unionoidea</taxon>
        <taxon>Unionidae</taxon>
        <taxon>Ambleminae</taxon>
        <taxon>Lampsilini</taxon>
        <taxon>Potamilus</taxon>
    </lineage>
</organism>
<evidence type="ECO:0000313" key="5">
    <source>
        <dbReference type="Proteomes" id="UP001195483"/>
    </source>
</evidence>
<reference evidence="4" key="3">
    <citation type="submission" date="2023-05" db="EMBL/GenBank/DDBJ databases">
        <authorList>
            <person name="Smith C.H."/>
        </authorList>
    </citation>
    <scope>NUCLEOTIDE SEQUENCE</scope>
    <source>
        <strain evidence="4">CHS0354</strain>
        <tissue evidence="4">Mantle</tissue>
    </source>
</reference>
<dbReference type="PRINTS" id="PR01415">
    <property type="entry name" value="ANKYRIN"/>
</dbReference>
<dbReference type="AlphaFoldDB" id="A0AAE0W0L3"/>
<evidence type="ECO:0000256" key="1">
    <source>
        <dbReference type="ARBA" id="ARBA00022737"/>
    </source>
</evidence>
<dbReference type="SMART" id="SM00248">
    <property type="entry name" value="ANK"/>
    <property type="match status" value="3"/>
</dbReference>
<keyword evidence="1" id="KW-0677">Repeat</keyword>
<feature type="repeat" description="ANK" evidence="3">
    <location>
        <begin position="72"/>
        <end position="104"/>
    </location>
</feature>
<dbReference type="Pfam" id="PF12796">
    <property type="entry name" value="Ank_2"/>
    <property type="match status" value="1"/>
</dbReference>
<dbReference type="Gene3D" id="1.25.40.20">
    <property type="entry name" value="Ankyrin repeat-containing domain"/>
    <property type="match status" value="1"/>
</dbReference>
<protein>
    <submittedName>
        <fullName evidence="4">Uncharacterized protein</fullName>
    </submittedName>
</protein>